<comment type="caution">
    <text evidence="2">The sequence shown here is derived from an EMBL/GenBank/DDBJ whole genome shotgun (WGS) entry which is preliminary data.</text>
</comment>
<keyword evidence="3" id="KW-1185">Reference proteome</keyword>
<dbReference type="EMBL" id="JBHTKA010000003">
    <property type="protein sequence ID" value="MFD1000211.1"/>
    <property type="molecule type" value="Genomic_DNA"/>
</dbReference>
<evidence type="ECO:0000313" key="3">
    <source>
        <dbReference type="Proteomes" id="UP001597112"/>
    </source>
</evidence>
<accession>A0ABW3K443</accession>
<reference evidence="3" key="1">
    <citation type="journal article" date="2019" name="Int. J. Syst. Evol. Microbiol.">
        <title>The Global Catalogue of Microorganisms (GCM) 10K type strain sequencing project: providing services to taxonomists for standard genome sequencing and annotation.</title>
        <authorList>
            <consortium name="The Broad Institute Genomics Platform"/>
            <consortium name="The Broad Institute Genome Sequencing Center for Infectious Disease"/>
            <person name="Wu L."/>
            <person name="Ma J."/>
        </authorList>
    </citation>
    <scope>NUCLEOTIDE SEQUENCE [LARGE SCALE GENOMIC DNA]</scope>
    <source>
        <strain evidence="3">CCUG 58938</strain>
    </source>
</reference>
<feature type="signal peptide" evidence="1">
    <location>
        <begin position="1"/>
        <end position="21"/>
    </location>
</feature>
<dbReference type="RefSeq" id="WP_377579608.1">
    <property type="nucleotide sequence ID" value="NZ_JBHTKA010000003.1"/>
</dbReference>
<name>A0ABW3K443_9BACT</name>
<evidence type="ECO:0000256" key="1">
    <source>
        <dbReference type="SAM" id="SignalP"/>
    </source>
</evidence>
<keyword evidence="1" id="KW-0732">Signal</keyword>
<gene>
    <name evidence="2" type="ORF">ACFQ21_12890</name>
</gene>
<dbReference type="Proteomes" id="UP001597112">
    <property type="component" value="Unassembled WGS sequence"/>
</dbReference>
<feature type="chain" id="PRO_5045575651" evidence="1">
    <location>
        <begin position="22"/>
        <end position="422"/>
    </location>
</feature>
<organism evidence="2 3">
    <name type="scientific">Ohtaekwangia kribbensis</name>
    <dbReference type="NCBI Taxonomy" id="688913"/>
    <lineage>
        <taxon>Bacteria</taxon>
        <taxon>Pseudomonadati</taxon>
        <taxon>Bacteroidota</taxon>
        <taxon>Cytophagia</taxon>
        <taxon>Cytophagales</taxon>
        <taxon>Fulvivirgaceae</taxon>
        <taxon>Ohtaekwangia</taxon>
    </lineage>
</organism>
<protein>
    <submittedName>
        <fullName evidence="2">Uncharacterized protein</fullName>
    </submittedName>
</protein>
<sequence>MRRVTSFFCIALIALLPGCNACTDLSSVITVIGGKKILDDLMTDVNIAIKSAITGGDYLLEKNARTMDVMVRNYMIQFQEETRTNRDYLSKELSANLTRLQELANKLQGGILDLEEFVALDAQSLINEIPFKEDVYPLRRIIGYSQYKLATGSHRFTLVGGAFGPESTVSVKVDGRPIDPNNIKSDQIYVTSFTCPFSFLASKFKINDVTRIPIEISVNKNGKQIFSYSWQALLLPIYPVRYSLVEHGQKQVADDVILEKSFECSLGPTGKEGRWEARECKFTLQDDEVFISARSGGTDGSHSHVEWIKQVTEKEVLMRVANQCHDCSRTGRGFVSYKKLVWRTADLPAVFEGMTNGKLKYGTYFAKFSDRMQSFTLELIFFNGKKEIFHRGRLSSEGVNLSIEDLSNFKRLALTIDTPAGN</sequence>
<proteinExistence type="predicted"/>
<evidence type="ECO:0000313" key="2">
    <source>
        <dbReference type="EMBL" id="MFD1000211.1"/>
    </source>
</evidence>